<organism evidence="1">
    <name type="scientific">Siphoviridae sp. ctYOF2</name>
    <dbReference type="NCBI Taxonomy" id="2826376"/>
    <lineage>
        <taxon>Viruses</taxon>
        <taxon>Duplodnaviria</taxon>
        <taxon>Heunggongvirae</taxon>
        <taxon>Uroviricota</taxon>
        <taxon>Caudoviricetes</taxon>
    </lineage>
</organism>
<proteinExistence type="predicted"/>
<name>A0A8S5MAT1_9CAUD</name>
<evidence type="ECO:0000313" key="1">
    <source>
        <dbReference type="EMBL" id="DAD79035.1"/>
    </source>
</evidence>
<protein>
    <submittedName>
        <fullName evidence="1">Uncharacterized protein</fullName>
    </submittedName>
</protein>
<dbReference type="EMBL" id="BK014856">
    <property type="protein sequence ID" value="DAD79035.1"/>
    <property type="molecule type" value="Genomic_DNA"/>
</dbReference>
<reference evidence="1" key="1">
    <citation type="journal article" date="2021" name="Proc. Natl. Acad. Sci. U.S.A.">
        <title>A Catalog of Tens of Thousands of Viruses from Human Metagenomes Reveals Hidden Associations with Chronic Diseases.</title>
        <authorList>
            <person name="Tisza M.J."/>
            <person name="Buck C.B."/>
        </authorList>
    </citation>
    <scope>NUCLEOTIDE SEQUENCE</scope>
    <source>
        <strain evidence="1">CtYOF2</strain>
    </source>
</reference>
<accession>A0A8S5MAT1</accession>
<sequence>MVDGRIELLLIGISYAYLPYIQALSTNLYTTKINEKIR</sequence>